<name>A0A382P430_9ZZZZ</name>
<keyword evidence="1" id="KW-0472">Membrane</keyword>
<evidence type="ECO:0000313" key="2">
    <source>
        <dbReference type="EMBL" id="SVC67498.1"/>
    </source>
</evidence>
<evidence type="ECO:0008006" key="3">
    <source>
        <dbReference type="Google" id="ProtNLM"/>
    </source>
</evidence>
<organism evidence="2">
    <name type="scientific">marine metagenome</name>
    <dbReference type="NCBI Taxonomy" id="408172"/>
    <lineage>
        <taxon>unclassified sequences</taxon>
        <taxon>metagenomes</taxon>
        <taxon>ecological metagenomes</taxon>
    </lineage>
</organism>
<keyword evidence="1" id="KW-1133">Transmembrane helix</keyword>
<gene>
    <name evidence="2" type="ORF">METZ01_LOCUS320352</name>
</gene>
<reference evidence="2" key="1">
    <citation type="submission" date="2018-05" db="EMBL/GenBank/DDBJ databases">
        <authorList>
            <person name="Lanie J.A."/>
            <person name="Ng W.-L."/>
            <person name="Kazmierczak K.M."/>
            <person name="Andrzejewski T.M."/>
            <person name="Davidsen T.M."/>
            <person name="Wayne K.J."/>
            <person name="Tettelin H."/>
            <person name="Glass J.I."/>
            <person name="Rusch D."/>
            <person name="Podicherti R."/>
            <person name="Tsui H.-C.T."/>
            <person name="Winkler M.E."/>
        </authorList>
    </citation>
    <scope>NUCLEOTIDE SEQUENCE</scope>
</reference>
<dbReference type="InterPro" id="IPR008407">
    <property type="entry name" value="Brnchd-chn_aa_trnsp_AzlD"/>
</dbReference>
<feature type="transmembrane region" description="Helical" evidence="1">
    <location>
        <begin position="31"/>
        <end position="51"/>
    </location>
</feature>
<proteinExistence type="predicted"/>
<dbReference type="Pfam" id="PF05437">
    <property type="entry name" value="AzlD"/>
    <property type="match status" value="1"/>
</dbReference>
<dbReference type="EMBL" id="UINC01104391">
    <property type="protein sequence ID" value="SVC67498.1"/>
    <property type="molecule type" value="Genomic_DNA"/>
</dbReference>
<sequence>MSWTALAALSAGAYAFKLVGVVAGDRFADRLAPVTVLLPAALFSALIVAMAMGDGPSLVVDARLIGVAAGVLAVARRAPMVVVVMVAMGVTALVRLVA</sequence>
<protein>
    <recommendedName>
        <fullName evidence="3">Branched-chain amino acid transporter AzlD</fullName>
    </recommendedName>
</protein>
<dbReference type="AlphaFoldDB" id="A0A382P430"/>
<accession>A0A382P430</accession>
<keyword evidence="1" id="KW-0812">Transmembrane</keyword>
<feature type="transmembrane region" description="Helical" evidence="1">
    <location>
        <begin position="81"/>
        <end position="97"/>
    </location>
</feature>
<evidence type="ECO:0000256" key="1">
    <source>
        <dbReference type="SAM" id="Phobius"/>
    </source>
</evidence>